<keyword evidence="1" id="KW-0863">Zinc-finger</keyword>
<proteinExistence type="predicted"/>
<feature type="region of interest" description="Disordered" evidence="2">
    <location>
        <begin position="1"/>
        <end position="32"/>
    </location>
</feature>
<evidence type="ECO:0000256" key="2">
    <source>
        <dbReference type="SAM" id="MobiDB-lite"/>
    </source>
</evidence>
<dbReference type="Proteomes" id="UP000654075">
    <property type="component" value="Unassembled WGS sequence"/>
</dbReference>
<evidence type="ECO:0000313" key="4">
    <source>
        <dbReference type="EMBL" id="CAE8631366.1"/>
    </source>
</evidence>
<keyword evidence="1" id="KW-0862">Zinc</keyword>
<sequence>APRANLPTPPEGGRLTDSTQEPEAAEATESDADSEEDAICAICFEHTPFVALPCACKIKYCAQCWDRALATSVSVRGRAQCPTCRSAFKIEFDVDTGNLVFSPDPEGTHACDWRSQLYVKVRNVQIRLLESYGKVVSGDLSPGRLATAPKSPKSGAGECNGRLPSCVCGAALEHISSRARILRMLEDTEPGWRSRVPQPEDLVLRLMNSSLVTCDLCDQIAISSGSVWTCQNGPHTVMHPAAYDVCDACFDRHSGIHFGPPQGCTQTAHAKKGLLSLPFIWEQRRRSAIGCCQACTAVLSVMPRPWRRRTQQVGPQQPTSSGMNGRRGGESTVA</sequence>
<keyword evidence="7" id="KW-1185">Reference proteome</keyword>
<keyword evidence="1" id="KW-0479">Metal-binding</keyword>
<dbReference type="InterPro" id="IPR013083">
    <property type="entry name" value="Znf_RING/FYVE/PHD"/>
</dbReference>
<feature type="compositionally biased region" description="Acidic residues" evidence="2">
    <location>
        <begin position="23"/>
        <end position="32"/>
    </location>
</feature>
<organism evidence="5 6">
    <name type="scientific">Polarella glacialis</name>
    <name type="common">Dinoflagellate</name>
    <dbReference type="NCBI Taxonomy" id="89957"/>
    <lineage>
        <taxon>Eukaryota</taxon>
        <taxon>Sar</taxon>
        <taxon>Alveolata</taxon>
        <taxon>Dinophyceae</taxon>
        <taxon>Suessiales</taxon>
        <taxon>Suessiaceae</taxon>
        <taxon>Polarella</taxon>
    </lineage>
</organism>
<dbReference type="OrthoDB" id="444366at2759"/>
<dbReference type="EMBL" id="CAJNNV010030107">
    <property type="protein sequence ID" value="CAE8631366.1"/>
    <property type="molecule type" value="Genomic_DNA"/>
</dbReference>
<dbReference type="Gene3D" id="3.30.40.10">
    <property type="entry name" value="Zinc/RING finger domain, C3HC4 (zinc finger)"/>
    <property type="match status" value="1"/>
</dbReference>
<evidence type="ECO:0000313" key="6">
    <source>
        <dbReference type="Proteomes" id="UP000626109"/>
    </source>
</evidence>
<feature type="domain" description="RING-type" evidence="3">
    <location>
        <begin position="40"/>
        <end position="85"/>
    </location>
</feature>
<accession>A0A813IGA8</accession>
<feature type="region of interest" description="Disordered" evidence="2">
    <location>
        <begin position="306"/>
        <end position="334"/>
    </location>
</feature>
<reference evidence="5" key="1">
    <citation type="submission" date="2021-02" db="EMBL/GenBank/DDBJ databases">
        <authorList>
            <person name="Dougan E. K."/>
            <person name="Rhodes N."/>
            <person name="Thang M."/>
            <person name="Chan C."/>
        </authorList>
    </citation>
    <scope>NUCLEOTIDE SEQUENCE</scope>
</reference>
<dbReference type="PROSITE" id="PS50089">
    <property type="entry name" value="ZF_RING_2"/>
    <property type="match status" value="1"/>
</dbReference>
<evidence type="ECO:0000259" key="3">
    <source>
        <dbReference type="PROSITE" id="PS50089"/>
    </source>
</evidence>
<dbReference type="InterPro" id="IPR001841">
    <property type="entry name" value="Znf_RING"/>
</dbReference>
<dbReference type="GO" id="GO:0008270">
    <property type="term" value="F:zinc ion binding"/>
    <property type="evidence" value="ECO:0007669"/>
    <property type="project" value="UniProtKB-KW"/>
</dbReference>
<dbReference type="SUPFAM" id="SSF57850">
    <property type="entry name" value="RING/U-box"/>
    <property type="match status" value="1"/>
</dbReference>
<comment type="caution">
    <text evidence="5">The sequence shown here is derived from an EMBL/GenBank/DDBJ whole genome shotgun (WGS) entry which is preliminary data.</text>
</comment>
<name>A0A813IGA8_POLGL</name>
<dbReference type="AlphaFoldDB" id="A0A813IGA8"/>
<dbReference type="Proteomes" id="UP000626109">
    <property type="component" value="Unassembled WGS sequence"/>
</dbReference>
<evidence type="ECO:0000313" key="7">
    <source>
        <dbReference type="Proteomes" id="UP000654075"/>
    </source>
</evidence>
<feature type="non-terminal residue" evidence="5">
    <location>
        <position position="334"/>
    </location>
</feature>
<protein>
    <recommendedName>
        <fullName evidence="3">RING-type domain-containing protein</fullName>
    </recommendedName>
</protein>
<dbReference type="EMBL" id="CAJNNW010010781">
    <property type="protein sequence ID" value="CAE8652448.1"/>
    <property type="molecule type" value="Genomic_DNA"/>
</dbReference>
<gene>
    <name evidence="4" type="ORF">PGLA1383_LOCUS47476</name>
    <name evidence="5" type="ORF">PGLA2088_LOCUS9703</name>
</gene>
<evidence type="ECO:0000256" key="1">
    <source>
        <dbReference type="PROSITE-ProRule" id="PRU00175"/>
    </source>
</evidence>
<feature type="compositionally biased region" description="Polar residues" evidence="2">
    <location>
        <begin position="311"/>
        <end position="323"/>
    </location>
</feature>
<evidence type="ECO:0000313" key="5">
    <source>
        <dbReference type="EMBL" id="CAE8652448.1"/>
    </source>
</evidence>